<dbReference type="Pfam" id="PF08281">
    <property type="entry name" value="Sigma70_r4_2"/>
    <property type="match status" value="1"/>
</dbReference>
<dbReference type="NCBIfam" id="TIGR02937">
    <property type="entry name" value="sigma70-ECF"/>
    <property type="match status" value="1"/>
</dbReference>
<comment type="caution">
    <text evidence="8">The sequence shown here is derived from an EMBL/GenBank/DDBJ whole genome shotgun (WGS) entry which is preliminary data.</text>
</comment>
<dbReference type="InterPro" id="IPR036388">
    <property type="entry name" value="WH-like_DNA-bd_sf"/>
</dbReference>
<evidence type="ECO:0000256" key="2">
    <source>
        <dbReference type="ARBA" id="ARBA00023015"/>
    </source>
</evidence>
<keyword evidence="5" id="KW-0804">Transcription</keyword>
<keyword evidence="2" id="KW-0805">Transcription regulation</keyword>
<dbReference type="InterPro" id="IPR013249">
    <property type="entry name" value="RNA_pol_sigma70_r4_t2"/>
</dbReference>
<dbReference type="InterPro" id="IPR013325">
    <property type="entry name" value="RNA_pol_sigma_r2"/>
</dbReference>
<evidence type="ECO:0000313" key="9">
    <source>
        <dbReference type="Proteomes" id="UP000541033"/>
    </source>
</evidence>
<dbReference type="CDD" id="cd06171">
    <property type="entry name" value="Sigma70_r4"/>
    <property type="match status" value="1"/>
</dbReference>
<protein>
    <submittedName>
        <fullName evidence="8">RNA polymerase sigma factor (Sigma-70 family)</fullName>
    </submittedName>
</protein>
<proteinExistence type="inferred from homology"/>
<dbReference type="Gene3D" id="1.10.10.10">
    <property type="entry name" value="Winged helix-like DNA-binding domain superfamily/Winged helix DNA-binding domain"/>
    <property type="match status" value="1"/>
</dbReference>
<keyword evidence="3" id="KW-0731">Sigma factor</keyword>
<dbReference type="GO" id="GO:0016987">
    <property type="term" value="F:sigma factor activity"/>
    <property type="evidence" value="ECO:0007669"/>
    <property type="project" value="UniProtKB-KW"/>
</dbReference>
<feature type="domain" description="RNA polymerase sigma factor 70 region 4 type 2" evidence="7">
    <location>
        <begin position="162"/>
        <end position="211"/>
    </location>
</feature>
<dbReference type="InterPro" id="IPR039425">
    <property type="entry name" value="RNA_pol_sigma-70-like"/>
</dbReference>
<evidence type="ECO:0000313" key="8">
    <source>
        <dbReference type="EMBL" id="NIH52948.1"/>
    </source>
</evidence>
<dbReference type="InterPro" id="IPR013324">
    <property type="entry name" value="RNA_pol_sigma_r3/r4-like"/>
</dbReference>
<name>A0A7X5QZS5_9MICO</name>
<dbReference type="InterPro" id="IPR014284">
    <property type="entry name" value="RNA_pol_sigma-70_dom"/>
</dbReference>
<dbReference type="Pfam" id="PF04542">
    <property type="entry name" value="Sigma70_r2"/>
    <property type="match status" value="1"/>
</dbReference>
<sequence length="286" mass="31204">MSFRKSNVLPMKAQCLAAIMPIQRTVSTTPIQGIGEPLTGAERDARDGQLIDEFRGGDATALERLFRQLHPIALHYAARYASARLSAEDIVAEAFIRMIQAITNGKGPTVSVWWYLVSAMKTVAIRHGMSLRHTVNVEADTLEFCAELASEQRSEGVAEAWVVEAFHRLPARWQTVVWLRDVQALSLAEAAESLGISPNAVGTLHSRARKAFRLHYLAVIAGDETARSCAAYVSDLAGETDPSPETTRHLDDCPPCLTTAAELASVKHRFLGLPAMGHSEVAFIDS</sequence>
<dbReference type="SUPFAM" id="SSF88946">
    <property type="entry name" value="Sigma2 domain of RNA polymerase sigma factors"/>
    <property type="match status" value="1"/>
</dbReference>
<dbReference type="AlphaFoldDB" id="A0A7X5QZS5"/>
<dbReference type="PANTHER" id="PTHR43133:SF8">
    <property type="entry name" value="RNA POLYMERASE SIGMA FACTOR HI_1459-RELATED"/>
    <property type="match status" value="1"/>
</dbReference>
<dbReference type="GO" id="GO:0006352">
    <property type="term" value="P:DNA-templated transcription initiation"/>
    <property type="evidence" value="ECO:0007669"/>
    <property type="project" value="InterPro"/>
</dbReference>
<dbReference type="SUPFAM" id="SSF88659">
    <property type="entry name" value="Sigma3 and sigma4 domains of RNA polymerase sigma factors"/>
    <property type="match status" value="1"/>
</dbReference>
<accession>A0A7X5QZS5</accession>
<dbReference type="EMBL" id="JAAMOX010000001">
    <property type="protein sequence ID" value="NIH52948.1"/>
    <property type="molecule type" value="Genomic_DNA"/>
</dbReference>
<evidence type="ECO:0000256" key="4">
    <source>
        <dbReference type="ARBA" id="ARBA00023125"/>
    </source>
</evidence>
<evidence type="ECO:0000256" key="3">
    <source>
        <dbReference type="ARBA" id="ARBA00023082"/>
    </source>
</evidence>
<evidence type="ECO:0000256" key="5">
    <source>
        <dbReference type="ARBA" id="ARBA00023163"/>
    </source>
</evidence>
<keyword evidence="9" id="KW-1185">Reference proteome</keyword>
<comment type="similarity">
    <text evidence="1">Belongs to the sigma-70 factor family. ECF subfamily.</text>
</comment>
<gene>
    <name evidence="8" type="ORF">FHX76_000816</name>
</gene>
<dbReference type="Proteomes" id="UP000541033">
    <property type="component" value="Unassembled WGS sequence"/>
</dbReference>
<evidence type="ECO:0000259" key="6">
    <source>
        <dbReference type="Pfam" id="PF04542"/>
    </source>
</evidence>
<organism evidence="8 9">
    <name type="scientific">Lysinibacter cavernae</name>
    <dbReference type="NCBI Taxonomy" id="1640652"/>
    <lineage>
        <taxon>Bacteria</taxon>
        <taxon>Bacillati</taxon>
        <taxon>Actinomycetota</taxon>
        <taxon>Actinomycetes</taxon>
        <taxon>Micrococcales</taxon>
        <taxon>Microbacteriaceae</taxon>
        <taxon>Lysinibacter</taxon>
    </lineage>
</organism>
<reference evidence="8 9" key="1">
    <citation type="submission" date="2020-02" db="EMBL/GenBank/DDBJ databases">
        <title>Sequencing the genomes of 1000 actinobacteria strains.</title>
        <authorList>
            <person name="Klenk H.-P."/>
        </authorList>
    </citation>
    <scope>NUCLEOTIDE SEQUENCE [LARGE SCALE GENOMIC DNA]</scope>
    <source>
        <strain evidence="8 9">DSM 27960</strain>
    </source>
</reference>
<feature type="domain" description="RNA polymerase sigma-70 region 2" evidence="6">
    <location>
        <begin position="65"/>
        <end position="127"/>
    </location>
</feature>
<keyword evidence="4" id="KW-0238">DNA-binding</keyword>
<dbReference type="GO" id="GO:0003677">
    <property type="term" value="F:DNA binding"/>
    <property type="evidence" value="ECO:0007669"/>
    <property type="project" value="UniProtKB-KW"/>
</dbReference>
<dbReference type="InterPro" id="IPR007627">
    <property type="entry name" value="RNA_pol_sigma70_r2"/>
</dbReference>
<dbReference type="RefSeq" id="WP_167148164.1">
    <property type="nucleotide sequence ID" value="NZ_JAAMOX010000001.1"/>
</dbReference>
<evidence type="ECO:0000256" key="1">
    <source>
        <dbReference type="ARBA" id="ARBA00010641"/>
    </source>
</evidence>
<evidence type="ECO:0000259" key="7">
    <source>
        <dbReference type="Pfam" id="PF08281"/>
    </source>
</evidence>
<dbReference type="Gene3D" id="1.10.1740.10">
    <property type="match status" value="1"/>
</dbReference>
<dbReference type="PANTHER" id="PTHR43133">
    <property type="entry name" value="RNA POLYMERASE ECF-TYPE SIGMA FACTO"/>
    <property type="match status" value="1"/>
</dbReference>